<evidence type="ECO:0000256" key="5">
    <source>
        <dbReference type="SAM" id="Phobius"/>
    </source>
</evidence>
<keyword evidence="2" id="KW-0732">Signal</keyword>
<gene>
    <name evidence="6" type="primary">Slamf1_1</name>
    <name evidence="6" type="ORF">DROARD_R14901</name>
</gene>
<evidence type="ECO:0000256" key="4">
    <source>
        <dbReference type="ARBA" id="ARBA00023180"/>
    </source>
</evidence>
<reference evidence="6 7" key="1">
    <citation type="submission" date="2019-09" db="EMBL/GenBank/DDBJ databases">
        <title>Bird 10,000 Genomes (B10K) Project - Family phase.</title>
        <authorList>
            <person name="Zhang G."/>
        </authorList>
    </citation>
    <scope>NUCLEOTIDE SEQUENCE [LARGE SCALE GENOMIC DNA]</scope>
    <source>
        <strain evidence="6">B10K-DU-012-55</strain>
        <tissue evidence="6">Muscle</tissue>
    </source>
</reference>
<dbReference type="EMBL" id="VYZM01021317">
    <property type="protein sequence ID" value="NWU58501.1"/>
    <property type="molecule type" value="Genomic_DNA"/>
</dbReference>
<keyword evidence="4" id="KW-0325">Glycoprotein</keyword>
<evidence type="ECO:0000313" key="6">
    <source>
        <dbReference type="EMBL" id="NWU58501.1"/>
    </source>
</evidence>
<comment type="caution">
    <text evidence="6">The sequence shown here is derived from an EMBL/GenBank/DDBJ whole genome shotgun (WGS) entry which is preliminary data.</text>
</comment>
<feature type="non-terminal residue" evidence="6">
    <location>
        <position position="197"/>
    </location>
</feature>
<dbReference type="PANTHER" id="PTHR12080">
    <property type="entry name" value="SIGNALING LYMPHOCYTIC ACTIVATION MOLECULE"/>
    <property type="match status" value="1"/>
</dbReference>
<name>A0A7K5XZM7_9CHAR</name>
<keyword evidence="5" id="KW-0812">Transmembrane</keyword>
<comment type="subcellular location">
    <subcellularLocation>
        <location evidence="1">Membrane</location>
    </subcellularLocation>
</comment>
<dbReference type="GO" id="GO:0009897">
    <property type="term" value="C:external side of plasma membrane"/>
    <property type="evidence" value="ECO:0007669"/>
    <property type="project" value="TreeGrafter"/>
</dbReference>
<dbReference type="GO" id="GO:0002323">
    <property type="term" value="P:natural killer cell activation involved in immune response"/>
    <property type="evidence" value="ECO:0007669"/>
    <property type="project" value="TreeGrafter"/>
</dbReference>
<organism evidence="6 7">
    <name type="scientific">Dromas ardeola</name>
    <dbReference type="NCBI Taxonomy" id="458190"/>
    <lineage>
        <taxon>Eukaryota</taxon>
        <taxon>Metazoa</taxon>
        <taxon>Chordata</taxon>
        <taxon>Craniata</taxon>
        <taxon>Vertebrata</taxon>
        <taxon>Euteleostomi</taxon>
        <taxon>Archelosauria</taxon>
        <taxon>Archosauria</taxon>
        <taxon>Dinosauria</taxon>
        <taxon>Saurischia</taxon>
        <taxon>Theropoda</taxon>
        <taxon>Coelurosauria</taxon>
        <taxon>Aves</taxon>
        <taxon>Neognathae</taxon>
        <taxon>Neoaves</taxon>
        <taxon>Charadriiformes</taxon>
        <taxon>Dromadidae</taxon>
        <taxon>Dromas</taxon>
    </lineage>
</organism>
<dbReference type="GO" id="GO:0042288">
    <property type="term" value="F:MHC class I protein binding"/>
    <property type="evidence" value="ECO:0007669"/>
    <property type="project" value="TreeGrafter"/>
</dbReference>
<keyword evidence="5" id="KW-1133">Transmembrane helix</keyword>
<accession>A0A7K5XZM7</accession>
<keyword evidence="7" id="KW-1185">Reference proteome</keyword>
<dbReference type="InterPro" id="IPR013783">
    <property type="entry name" value="Ig-like_fold"/>
</dbReference>
<dbReference type="AlphaFoldDB" id="A0A7K5XZM7"/>
<dbReference type="PANTHER" id="PTHR12080:SF56">
    <property type="entry name" value="NATURAL KILLER CELL RECEPTOR 2B4"/>
    <property type="match status" value="1"/>
</dbReference>
<dbReference type="Proteomes" id="UP000586671">
    <property type="component" value="Unassembled WGS sequence"/>
</dbReference>
<keyword evidence="3 5" id="KW-0472">Membrane</keyword>
<protein>
    <submittedName>
        <fullName evidence="6">SLAF1 protein</fullName>
    </submittedName>
</protein>
<sequence>ESLSLRISRVSTADSGVYRADFEDAAGVLTPLCFRVRVWEPVPQPHLETRVLQWEQDRCNLSLLCTVPGADADVSYSWSCTGDPLGALEHQPRLHLQVLGDADPTVCRCNASNPASWGTASADLAAACRPAAPGLFSIVPWWAVAMSLLLALAISVAILVACYRWRNRRKGRLAAPPGRVEQSMTVYEEVGKAQTGQ</sequence>
<evidence type="ECO:0000256" key="2">
    <source>
        <dbReference type="ARBA" id="ARBA00022729"/>
    </source>
</evidence>
<evidence type="ECO:0000256" key="1">
    <source>
        <dbReference type="ARBA" id="ARBA00004370"/>
    </source>
</evidence>
<dbReference type="Gene3D" id="2.60.40.10">
    <property type="entry name" value="Immunoglobulins"/>
    <property type="match status" value="1"/>
</dbReference>
<feature type="transmembrane region" description="Helical" evidence="5">
    <location>
        <begin position="139"/>
        <end position="163"/>
    </location>
</feature>
<dbReference type="InterPro" id="IPR015631">
    <property type="entry name" value="CD2/SLAM_rcpt"/>
</dbReference>
<evidence type="ECO:0000256" key="3">
    <source>
        <dbReference type="ARBA" id="ARBA00023136"/>
    </source>
</evidence>
<evidence type="ECO:0000313" key="7">
    <source>
        <dbReference type="Proteomes" id="UP000586671"/>
    </source>
</evidence>
<feature type="non-terminal residue" evidence="6">
    <location>
        <position position="1"/>
    </location>
</feature>
<proteinExistence type="predicted"/>